<feature type="transmembrane region" description="Helical" evidence="1">
    <location>
        <begin position="60"/>
        <end position="86"/>
    </location>
</feature>
<keyword evidence="2" id="KW-0732">Signal</keyword>
<dbReference type="EMBL" id="JAAXPE010000049">
    <property type="protein sequence ID" value="NKY89542.1"/>
    <property type="molecule type" value="Genomic_DNA"/>
</dbReference>
<evidence type="ECO:0000313" key="3">
    <source>
        <dbReference type="EMBL" id="NKY89542.1"/>
    </source>
</evidence>
<keyword evidence="1" id="KW-0472">Membrane</keyword>
<gene>
    <name evidence="3" type="ORF">HGA07_28590</name>
</gene>
<feature type="transmembrane region" description="Helical" evidence="1">
    <location>
        <begin position="252"/>
        <end position="272"/>
    </location>
</feature>
<accession>A0A7X6RKN2</accession>
<evidence type="ECO:0000256" key="2">
    <source>
        <dbReference type="SAM" id="SignalP"/>
    </source>
</evidence>
<keyword evidence="1" id="KW-1133">Transmembrane helix</keyword>
<organism evidence="3 4">
    <name type="scientific">Nocardia veterana</name>
    <dbReference type="NCBI Taxonomy" id="132249"/>
    <lineage>
        <taxon>Bacteria</taxon>
        <taxon>Bacillati</taxon>
        <taxon>Actinomycetota</taxon>
        <taxon>Actinomycetes</taxon>
        <taxon>Mycobacteriales</taxon>
        <taxon>Nocardiaceae</taxon>
        <taxon>Nocardia</taxon>
    </lineage>
</organism>
<dbReference type="Proteomes" id="UP000523447">
    <property type="component" value="Unassembled WGS sequence"/>
</dbReference>
<keyword evidence="4" id="KW-1185">Reference proteome</keyword>
<feature type="chain" id="PRO_5039072781" evidence="2">
    <location>
        <begin position="26"/>
        <end position="294"/>
    </location>
</feature>
<dbReference type="PANTHER" id="PTHR40761:SF1">
    <property type="entry name" value="CONSERVED INTEGRAL MEMBRANE ALANINE VALINE AND LEUCINE RICH PROTEIN-RELATED"/>
    <property type="match status" value="1"/>
</dbReference>
<sequence>MSSFPVAAVVCAFVGAMLFAVSAVAQQRAAADVPAGDALIAQLIRNPRWWAGIIGDAGGFVFQVIALALGSVLIVQPILVTALVFALPLAAHYSRRPVTAVMWAHAVALSAALACFLIVGDPTEGISDAPWDRWMWPLILVLGVVAAAVIVAVVVRVTGLRALLLGSAAGLLFGVAAALTQHVIELFGDGPAAVLTSWQPYTLVAAGIIGLYLQQRGYQVGALSASLPAFTVTEPLGAAFLGLTVLDERLRTGPVGTAVVLVSVVVMCVAAVRLSRAQAELPPAPPDQAAEVTR</sequence>
<dbReference type="AlphaFoldDB" id="A0A7X6RKN2"/>
<feature type="transmembrane region" description="Helical" evidence="1">
    <location>
        <begin position="98"/>
        <end position="119"/>
    </location>
</feature>
<comment type="caution">
    <text evidence="3">The sequence shown here is derived from an EMBL/GenBank/DDBJ whole genome shotgun (WGS) entry which is preliminary data.</text>
</comment>
<feature type="transmembrane region" description="Helical" evidence="1">
    <location>
        <begin position="162"/>
        <end position="184"/>
    </location>
</feature>
<dbReference type="RefSeq" id="WP_040720161.1">
    <property type="nucleotide sequence ID" value="NZ_CAWPHS010000044.1"/>
</dbReference>
<keyword evidence="1" id="KW-0812">Transmembrane</keyword>
<evidence type="ECO:0000313" key="4">
    <source>
        <dbReference type="Proteomes" id="UP000523447"/>
    </source>
</evidence>
<evidence type="ECO:0000256" key="1">
    <source>
        <dbReference type="SAM" id="Phobius"/>
    </source>
</evidence>
<reference evidence="3 4" key="1">
    <citation type="submission" date="2020-04" db="EMBL/GenBank/DDBJ databases">
        <title>MicrobeNet Type strains.</title>
        <authorList>
            <person name="Nicholson A.C."/>
        </authorList>
    </citation>
    <scope>NUCLEOTIDE SEQUENCE [LARGE SCALE GENOMIC DNA]</scope>
    <source>
        <strain evidence="3 4">DSM 44445</strain>
    </source>
</reference>
<protein>
    <submittedName>
        <fullName evidence="3">DMT family transporter</fullName>
    </submittedName>
</protein>
<dbReference type="NCBIfam" id="NF038012">
    <property type="entry name" value="DMT_1"/>
    <property type="match status" value="1"/>
</dbReference>
<feature type="signal peptide" evidence="2">
    <location>
        <begin position="1"/>
        <end position="25"/>
    </location>
</feature>
<feature type="transmembrane region" description="Helical" evidence="1">
    <location>
        <begin position="190"/>
        <end position="213"/>
    </location>
</feature>
<proteinExistence type="predicted"/>
<dbReference type="PANTHER" id="PTHR40761">
    <property type="entry name" value="CONSERVED INTEGRAL MEMBRANE ALANINE VALINE AND LEUCINE RICH PROTEIN-RELATED"/>
    <property type="match status" value="1"/>
</dbReference>
<feature type="transmembrane region" description="Helical" evidence="1">
    <location>
        <begin position="134"/>
        <end position="155"/>
    </location>
</feature>
<feature type="transmembrane region" description="Helical" evidence="1">
    <location>
        <begin position="225"/>
        <end position="246"/>
    </location>
</feature>
<name>A0A7X6RKN2_9NOCA</name>